<dbReference type="SUPFAM" id="SSF55031">
    <property type="entry name" value="Bacterial exopeptidase dimerisation domain"/>
    <property type="match status" value="1"/>
</dbReference>
<dbReference type="AlphaFoldDB" id="A0A0U2U878"/>
<dbReference type="PIRSF" id="PIRSF001235">
    <property type="entry name" value="Amidase_carbamoylase"/>
    <property type="match status" value="1"/>
</dbReference>
<feature type="binding site" evidence="7">
    <location>
        <position position="125"/>
    </location>
    <ligand>
        <name>Zn(2+)</name>
        <dbReference type="ChEBI" id="CHEBI:29105"/>
        <label>2</label>
    </ligand>
</feature>
<gene>
    <name evidence="9" type="ORF">IJ22_21790</name>
</gene>
<evidence type="ECO:0000313" key="10">
    <source>
        <dbReference type="Proteomes" id="UP000061660"/>
    </source>
</evidence>
<keyword evidence="4 7" id="KW-0479">Metal-binding</keyword>
<dbReference type="Pfam" id="PF01546">
    <property type="entry name" value="Peptidase_M20"/>
    <property type="match status" value="1"/>
</dbReference>
<dbReference type="GO" id="GO:0046872">
    <property type="term" value="F:metal ion binding"/>
    <property type="evidence" value="ECO:0007669"/>
    <property type="project" value="UniProtKB-KW"/>
</dbReference>
<feature type="binding site" evidence="7">
    <location>
        <position position="90"/>
    </location>
    <ligand>
        <name>Zn(2+)</name>
        <dbReference type="ChEBI" id="CHEBI:29105"/>
        <label>1</label>
    </ligand>
</feature>
<name>A0A0U2U878_9BACL</name>
<evidence type="ECO:0000256" key="5">
    <source>
        <dbReference type="ARBA" id="ARBA00022801"/>
    </source>
</evidence>
<dbReference type="GO" id="GO:0016813">
    <property type="term" value="F:hydrolase activity, acting on carbon-nitrogen (but not peptide) bonds, in linear amidines"/>
    <property type="evidence" value="ECO:0007669"/>
    <property type="project" value="InterPro"/>
</dbReference>
<dbReference type="PANTHER" id="PTHR32494:SF19">
    <property type="entry name" value="ALLANTOATE DEIMINASE-RELATED"/>
    <property type="match status" value="1"/>
</dbReference>
<organism evidence="9 10">
    <name type="scientific">Paenibacillus naphthalenovorans</name>
    <dbReference type="NCBI Taxonomy" id="162209"/>
    <lineage>
        <taxon>Bacteria</taxon>
        <taxon>Bacillati</taxon>
        <taxon>Bacillota</taxon>
        <taxon>Bacilli</taxon>
        <taxon>Bacillales</taxon>
        <taxon>Paenibacillaceae</taxon>
        <taxon>Paenibacillus</taxon>
    </lineage>
</organism>
<dbReference type="NCBIfam" id="TIGR01879">
    <property type="entry name" value="hydantase"/>
    <property type="match status" value="1"/>
</dbReference>
<reference evidence="10" key="1">
    <citation type="submission" date="2015-12" db="EMBL/GenBank/DDBJ databases">
        <title>Complete genome sequences of two moderately thermophilic Paenibacillus species.</title>
        <authorList>
            <person name="Butler R.III."/>
            <person name="Wang J."/>
            <person name="Stark B.C."/>
            <person name="Pombert J.-F."/>
        </authorList>
    </citation>
    <scope>NUCLEOTIDE SEQUENCE [LARGE SCALE GENOMIC DNA]</scope>
    <source>
        <strain evidence="10">32O-Y</strain>
    </source>
</reference>
<evidence type="ECO:0000256" key="6">
    <source>
        <dbReference type="ARBA" id="ARBA00023211"/>
    </source>
</evidence>
<dbReference type="CDD" id="cd03884">
    <property type="entry name" value="M20_bAS"/>
    <property type="match status" value="1"/>
</dbReference>
<feature type="domain" description="Peptidase M20 dimerisation" evidence="8">
    <location>
        <begin position="212"/>
        <end position="305"/>
    </location>
</feature>
<dbReference type="Gene3D" id="3.40.630.10">
    <property type="entry name" value="Zn peptidases"/>
    <property type="match status" value="1"/>
</dbReference>
<evidence type="ECO:0000256" key="1">
    <source>
        <dbReference type="ARBA" id="ARBA00001936"/>
    </source>
</evidence>
<keyword evidence="6" id="KW-0464">Manganese</keyword>
<dbReference type="InterPro" id="IPR002933">
    <property type="entry name" value="Peptidase_M20"/>
</dbReference>
<feature type="binding site" evidence="7">
    <location>
        <position position="79"/>
    </location>
    <ligand>
        <name>Zn(2+)</name>
        <dbReference type="ChEBI" id="CHEBI:29105"/>
        <label>1</label>
    </ligand>
</feature>
<dbReference type="InterPro" id="IPR010158">
    <property type="entry name" value="Amidase_Cbmase"/>
</dbReference>
<dbReference type="OrthoDB" id="9808195at2"/>
<keyword evidence="10" id="KW-1185">Reference proteome</keyword>
<feature type="binding site" evidence="7">
    <location>
        <position position="189"/>
    </location>
    <ligand>
        <name>Zn(2+)</name>
        <dbReference type="ChEBI" id="CHEBI:29105"/>
        <label>1</label>
    </ligand>
</feature>
<evidence type="ECO:0000256" key="2">
    <source>
        <dbReference type="ARBA" id="ARBA00006153"/>
    </source>
</evidence>
<dbReference type="Proteomes" id="UP000061660">
    <property type="component" value="Chromosome"/>
</dbReference>
<keyword evidence="5" id="KW-0378">Hydrolase</keyword>
<comment type="similarity">
    <text evidence="2">Belongs to the peptidase M20 family.</text>
</comment>
<accession>A0A0U2U878</accession>
<dbReference type="PANTHER" id="PTHR32494">
    <property type="entry name" value="ALLANTOATE DEIMINASE-RELATED"/>
    <property type="match status" value="1"/>
</dbReference>
<sequence length="411" mass="44307">MTRDRLWARLMELSAIGGQTHSGGVTRFSFTEAERQAKNQVIAYMKEAGLDVREDAAGNVIGRKEGRDPLAPVVLTGSHIDTVPDGGKFDGALGVLASIEVLQQMNERGITTTHPIEVIAFTDEEGARFGFGMIGSRALAGTLQAEHLEHADERQITIRQAMQEAGLDPARIAEAARSPEQVKAYVELHIEQGKILESRGLPVGVVSGIAGPLWQQFTLTGEAGHAGATPMNARRDPMQAAAEIMGYIYQETKKYTNAVATVGKARVIPGGINVIPQQVEFTLDLRDIDLAVRDRLEQAIHTFAHEVCQASGIELRISTLQRVAPSPCSPGIRAIIEEGCKRAGLPVLTLVSGAGHDGMQFGGLCPIGMIFVRSRDGISHSPQEWSSPEDCRAGAEVLYHTLLQLAVEQNN</sequence>
<evidence type="ECO:0000256" key="4">
    <source>
        <dbReference type="ARBA" id="ARBA00022723"/>
    </source>
</evidence>
<evidence type="ECO:0000256" key="7">
    <source>
        <dbReference type="PIRSR" id="PIRSR001235-1"/>
    </source>
</evidence>
<dbReference type="Gene3D" id="3.30.70.360">
    <property type="match status" value="1"/>
</dbReference>
<feature type="binding site" evidence="7">
    <location>
        <position position="90"/>
    </location>
    <ligand>
        <name>Zn(2+)</name>
        <dbReference type="ChEBI" id="CHEBI:29105"/>
        <label>2</label>
    </ligand>
</feature>
<evidence type="ECO:0000259" key="8">
    <source>
        <dbReference type="Pfam" id="PF07687"/>
    </source>
</evidence>
<dbReference type="NCBIfam" id="NF006771">
    <property type="entry name" value="PRK09290.1-5"/>
    <property type="match status" value="1"/>
</dbReference>
<dbReference type="InterPro" id="IPR011650">
    <property type="entry name" value="Peptidase_M20_dimer"/>
</dbReference>
<dbReference type="KEGG" id="pnp:IJ22_21790"/>
<comment type="cofactor">
    <cofactor evidence="7">
        <name>Zn(2+)</name>
        <dbReference type="ChEBI" id="CHEBI:29105"/>
    </cofactor>
    <text evidence="7">Binds 2 Zn(2+) ions per subunit.</text>
</comment>
<dbReference type="PATRIC" id="fig|162209.4.peg.2319"/>
<comment type="cofactor">
    <cofactor evidence="1">
        <name>Mn(2+)</name>
        <dbReference type="ChEBI" id="CHEBI:29035"/>
    </cofactor>
</comment>
<dbReference type="EMBL" id="CP013652">
    <property type="protein sequence ID" value="ALS22553.1"/>
    <property type="molecule type" value="Genomic_DNA"/>
</dbReference>
<evidence type="ECO:0000256" key="3">
    <source>
        <dbReference type="ARBA" id="ARBA00011738"/>
    </source>
</evidence>
<dbReference type="Pfam" id="PF07687">
    <property type="entry name" value="M20_dimer"/>
    <property type="match status" value="1"/>
</dbReference>
<keyword evidence="7" id="KW-0862">Zinc</keyword>
<proteinExistence type="inferred from homology"/>
<dbReference type="InterPro" id="IPR036264">
    <property type="entry name" value="Bact_exopeptidase_dim_dom"/>
</dbReference>
<protein>
    <submittedName>
        <fullName evidence="9">Hydantoinase</fullName>
    </submittedName>
</protein>
<dbReference type="STRING" id="162209.IJ22_21790"/>
<comment type="subunit">
    <text evidence="3">Homodimer.</text>
</comment>
<dbReference type="SUPFAM" id="SSF53187">
    <property type="entry name" value="Zn-dependent exopeptidases"/>
    <property type="match status" value="1"/>
</dbReference>
<evidence type="ECO:0000313" key="9">
    <source>
        <dbReference type="EMBL" id="ALS22553.1"/>
    </source>
</evidence>
<dbReference type="RefSeq" id="WP_062408779.1">
    <property type="nucleotide sequence ID" value="NZ_CP013652.1"/>
</dbReference>
<reference evidence="9 10" key="2">
    <citation type="journal article" date="2016" name="Genome Announc.">
        <title>Complete Genome Sequences of Two Interactive Moderate Thermophiles, Paenibacillus napthalenovorans 32O-Y and Paenibacillus sp. 32O-W.</title>
        <authorList>
            <person name="Butler R.R.III."/>
            <person name="Wang J."/>
            <person name="Stark B.C."/>
            <person name="Pombert J.F."/>
        </authorList>
    </citation>
    <scope>NUCLEOTIDE SEQUENCE [LARGE SCALE GENOMIC DNA]</scope>
    <source>
        <strain evidence="9 10">32O-Y</strain>
    </source>
</reference>
<feature type="binding site" evidence="7">
    <location>
        <position position="380"/>
    </location>
    <ligand>
        <name>Zn(2+)</name>
        <dbReference type="ChEBI" id="CHEBI:29105"/>
        <label>2</label>
    </ligand>
</feature>